<organism evidence="2 3">
    <name type="scientific">Sphingobacterium corticibacterium</name>
    <dbReference type="NCBI Taxonomy" id="2484746"/>
    <lineage>
        <taxon>Bacteria</taxon>
        <taxon>Pseudomonadati</taxon>
        <taxon>Bacteroidota</taxon>
        <taxon>Sphingobacteriia</taxon>
        <taxon>Sphingobacteriales</taxon>
        <taxon>Sphingobacteriaceae</taxon>
        <taxon>Sphingobacterium</taxon>
    </lineage>
</organism>
<evidence type="ECO:0000313" key="3">
    <source>
        <dbReference type="Proteomes" id="UP000292855"/>
    </source>
</evidence>
<dbReference type="AlphaFoldDB" id="A0A4Q6XDP9"/>
<dbReference type="PROSITE" id="PS51186">
    <property type="entry name" value="GNAT"/>
    <property type="match status" value="1"/>
</dbReference>
<sequence>MKIVKQTELSTKDKKQIFELWNNEYPEKLVYQTVEDFENYLDNLTQKAHYLLLNDESNIEGWAITFMRENEKWFAIIISGKLHGKGIGTMMLNKLKDDEDTLNGWVIDHDLDKKSNGYYYKSPIGFYQKNGFKVISETRLELEIMSAVKIIWN</sequence>
<evidence type="ECO:0000313" key="2">
    <source>
        <dbReference type="EMBL" id="RZF57911.1"/>
    </source>
</evidence>
<name>A0A4Q6XDP9_9SPHI</name>
<protein>
    <submittedName>
        <fullName evidence="2">N-acetyltransferase</fullName>
    </submittedName>
</protein>
<dbReference type="RefSeq" id="WP_130143397.1">
    <property type="nucleotide sequence ID" value="NZ_SGIT01000006.1"/>
</dbReference>
<dbReference type="Proteomes" id="UP000292855">
    <property type="component" value="Unassembled WGS sequence"/>
</dbReference>
<dbReference type="EMBL" id="SGIT01000006">
    <property type="protein sequence ID" value="RZF57911.1"/>
    <property type="molecule type" value="Genomic_DNA"/>
</dbReference>
<proteinExistence type="predicted"/>
<keyword evidence="3" id="KW-1185">Reference proteome</keyword>
<feature type="domain" description="N-acetyltransferase" evidence="1">
    <location>
        <begin position="4"/>
        <end position="153"/>
    </location>
</feature>
<dbReference type="OrthoDB" id="1073140at2"/>
<dbReference type="GO" id="GO:0016747">
    <property type="term" value="F:acyltransferase activity, transferring groups other than amino-acyl groups"/>
    <property type="evidence" value="ECO:0007669"/>
    <property type="project" value="InterPro"/>
</dbReference>
<gene>
    <name evidence="2" type="ORF">EWE74_19785</name>
</gene>
<dbReference type="Pfam" id="PF13508">
    <property type="entry name" value="Acetyltransf_7"/>
    <property type="match status" value="1"/>
</dbReference>
<dbReference type="InterPro" id="IPR016181">
    <property type="entry name" value="Acyl_CoA_acyltransferase"/>
</dbReference>
<keyword evidence="2" id="KW-0808">Transferase</keyword>
<evidence type="ECO:0000259" key="1">
    <source>
        <dbReference type="PROSITE" id="PS51186"/>
    </source>
</evidence>
<reference evidence="2 3" key="1">
    <citation type="submission" date="2019-02" db="EMBL/GenBank/DDBJ databases">
        <authorList>
            <person name="Li Y."/>
        </authorList>
    </citation>
    <scope>NUCLEOTIDE SEQUENCE [LARGE SCALE GENOMIC DNA]</scope>
    <source>
        <strain evidence="2 3">30C10-4-7</strain>
    </source>
</reference>
<dbReference type="InterPro" id="IPR000182">
    <property type="entry name" value="GNAT_dom"/>
</dbReference>
<dbReference type="SUPFAM" id="SSF55729">
    <property type="entry name" value="Acyl-CoA N-acyltransferases (Nat)"/>
    <property type="match status" value="1"/>
</dbReference>
<comment type="caution">
    <text evidence="2">The sequence shown here is derived from an EMBL/GenBank/DDBJ whole genome shotgun (WGS) entry which is preliminary data.</text>
</comment>
<accession>A0A4Q6XDP9</accession>
<dbReference type="Gene3D" id="3.40.630.30">
    <property type="match status" value="1"/>
</dbReference>